<dbReference type="InterPro" id="IPR050248">
    <property type="entry name" value="Polysacc_deacetylase_ArnD"/>
</dbReference>
<evidence type="ECO:0000259" key="5">
    <source>
        <dbReference type="PROSITE" id="PS51677"/>
    </source>
</evidence>
<feature type="region of interest" description="Disordered" evidence="3">
    <location>
        <begin position="29"/>
        <end position="86"/>
    </location>
</feature>
<dbReference type="InterPro" id="IPR002509">
    <property type="entry name" value="NODB_dom"/>
</dbReference>
<dbReference type="SUPFAM" id="SSF88713">
    <property type="entry name" value="Glycoside hydrolase/deacetylase"/>
    <property type="match status" value="1"/>
</dbReference>
<dbReference type="InterPro" id="IPR006311">
    <property type="entry name" value="TAT_signal"/>
</dbReference>
<dbReference type="EMBL" id="VIVR01000001">
    <property type="protein sequence ID" value="TWE16941.1"/>
    <property type="molecule type" value="Genomic_DNA"/>
</dbReference>
<accession>A0A561EMU1</accession>
<sequence length="286" mass="30012">MLSRHQIMSRRLLLSVAGVTLLSATACGAPSTSKGDAGAGGAGGPGAAPSPGPVPPATTPSGPPAGTRAGSPPAVNVPSPALSSPAAERRISNPLYSLASHDKLVALTLDDGPDPTHTPAVLAILRKHGVRATFFLVGENAAEHPALVREIAQEGHHLANHTWTHPDLRNLPDAQVRDELERTSEVLQKATGKPLTWFRAPGGDFSSVTLRTCSELGMRPMGWSVDPRDWARPGTSKITTRVLEAIRPGSIVLNHDGGGDRSQTIAALQTYLPMLIDDGYQFTAPR</sequence>
<evidence type="ECO:0000256" key="3">
    <source>
        <dbReference type="SAM" id="MobiDB-lite"/>
    </source>
</evidence>
<keyword evidence="4" id="KW-0732">Signal</keyword>
<reference evidence="6 7" key="1">
    <citation type="submission" date="2019-06" db="EMBL/GenBank/DDBJ databases">
        <title>Sequencing the genomes of 1000 actinobacteria strains.</title>
        <authorList>
            <person name="Klenk H.-P."/>
        </authorList>
    </citation>
    <scope>NUCLEOTIDE SEQUENCE [LARGE SCALE GENOMIC DNA]</scope>
    <source>
        <strain evidence="6 7">DSM 41649</strain>
    </source>
</reference>
<keyword evidence="1" id="KW-0479">Metal-binding</keyword>
<dbReference type="GO" id="GO:0016810">
    <property type="term" value="F:hydrolase activity, acting on carbon-nitrogen (but not peptide) bonds"/>
    <property type="evidence" value="ECO:0007669"/>
    <property type="project" value="InterPro"/>
</dbReference>
<name>A0A561EMU1_9ACTN</name>
<feature type="compositionally biased region" description="Pro residues" evidence="3">
    <location>
        <begin position="48"/>
        <end position="63"/>
    </location>
</feature>
<dbReference type="GO" id="GO:0016020">
    <property type="term" value="C:membrane"/>
    <property type="evidence" value="ECO:0007669"/>
    <property type="project" value="TreeGrafter"/>
</dbReference>
<dbReference type="GO" id="GO:0005975">
    <property type="term" value="P:carbohydrate metabolic process"/>
    <property type="evidence" value="ECO:0007669"/>
    <property type="project" value="InterPro"/>
</dbReference>
<keyword evidence="7" id="KW-1185">Reference proteome</keyword>
<evidence type="ECO:0000256" key="4">
    <source>
        <dbReference type="SAM" id="SignalP"/>
    </source>
</evidence>
<dbReference type="AlphaFoldDB" id="A0A561EMU1"/>
<evidence type="ECO:0000313" key="6">
    <source>
        <dbReference type="EMBL" id="TWE16941.1"/>
    </source>
</evidence>
<dbReference type="PROSITE" id="PS51677">
    <property type="entry name" value="NODB"/>
    <property type="match status" value="1"/>
</dbReference>
<comment type="caution">
    <text evidence="6">The sequence shown here is derived from an EMBL/GenBank/DDBJ whole genome shotgun (WGS) entry which is preliminary data.</text>
</comment>
<dbReference type="Proteomes" id="UP000318416">
    <property type="component" value="Unassembled WGS sequence"/>
</dbReference>
<dbReference type="Gene3D" id="3.20.20.370">
    <property type="entry name" value="Glycoside hydrolase/deacetylase"/>
    <property type="match status" value="1"/>
</dbReference>
<dbReference type="InterPro" id="IPR011330">
    <property type="entry name" value="Glyco_hydro/deAcase_b/a-brl"/>
</dbReference>
<dbReference type="PANTHER" id="PTHR10587">
    <property type="entry name" value="GLYCOSYL TRANSFERASE-RELATED"/>
    <property type="match status" value="1"/>
</dbReference>
<dbReference type="PROSITE" id="PS51257">
    <property type="entry name" value="PROKAR_LIPOPROTEIN"/>
    <property type="match status" value="1"/>
</dbReference>
<protein>
    <submittedName>
        <fullName evidence="6">Peptidoglycan/xylan/chitin deacetylase (PgdA/CDA1 family)</fullName>
    </submittedName>
</protein>
<dbReference type="GO" id="GO:0046872">
    <property type="term" value="F:metal ion binding"/>
    <property type="evidence" value="ECO:0007669"/>
    <property type="project" value="UniProtKB-KW"/>
</dbReference>
<proteinExistence type="predicted"/>
<feature type="compositionally biased region" description="Gly residues" evidence="3">
    <location>
        <begin position="37"/>
        <end position="46"/>
    </location>
</feature>
<evidence type="ECO:0000256" key="2">
    <source>
        <dbReference type="ARBA" id="ARBA00022801"/>
    </source>
</evidence>
<organism evidence="6 7">
    <name type="scientific">Kitasatospora atroaurantiaca</name>
    <dbReference type="NCBI Taxonomy" id="285545"/>
    <lineage>
        <taxon>Bacteria</taxon>
        <taxon>Bacillati</taxon>
        <taxon>Actinomycetota</taxon>
        <taxon>Actinomycetes</taxon>
        <taxon>Kitasatosporales</taxon>
        <taxon>Streptomycetaceae</taxon>
        <taxon>Kitasatospora</taxon>
    </lineage>
</organism>
<gene>
    <name evidence="6" type="ORF">FB465_1936</name>
</gene>
<feature type="domain" description="NodB homology" evidence="5">
    <location>
        <begin position="103"/>
        <end position="283"/>
    </location>
</feature>
<dbReference type="Pfam" id="PF01522">
    <property type="entry name" value="Polysacc_deac_1"/>
    <property type="match status" value="1"/>
</dbReference>
<keyword evidence="2" id="KW-0378">Hydrolase</keyword>
<evidence type="ECO:0000313" key="7">
    <source>
        <dbReference type="Proteomes" id="UP000318416"/>
    </source>
</evidence>
<evidence type="ECO:0000256" key="1">
    <source>
        <dbReference type="ARBA" id="ARBA00022723"/>
    </source>
</evidence>
<feature type="signal peptide" evidence="4">
    <location>
        <begin position="1"/>
        <end position="28"/>
    </location>
</feature>
<dbReference type="PROSITE" id="PS51318">
    <property type="entry name" value="TAT"/>
    <property type="match status" value="1"/>
</dbReference>
<dbReference type="CDD" id="cd10917">
    <property type="entry name" value="CE4_NodB_like_6s_7s"/>
    <property type="match status" value="1"/>
</dbReference>
<feature type="chain" id="PRO_5038983441" evidence="4">
    <location>
        <begin position="29"/>
        <end position="286"/>
    </location>
</feature>
<dbReference type="PANTHER" id="PTHR10587:SF133">
    <property type="entry name" value="CHITIN DEACETYLASE 1-RELATED"/>
    <property type="match status" value="1"/>
</dbReference>
<feature type="compositionally biased region" description="Low complexity" evidence="3">
    <location>
        <begin position="64"/>
        <end position="74"/>
    </location>
</feature>